<feature type="transmembrane region" description="Helical" evidence="5">
    <location>
        <begin position="133"/>
        <end position="152"/>
    </location>
</feature>
<evidence type="ECO:0000256" key="5">
    <source>
        <dbReference type="RuleBase" id="RU363041"/>
    </source>
</evidence>
<proteinExistence type="inferred from homology"/>
<evidence type="ECO:0000256" key="6">
    <source>
        <dbReference type="SAM" id="MobiDB-lite"/>
    </source>
</evidence>
<evidence type="ECO:0000313" key="8">
    <source>
        <dbReference type="Proteomes" id="UP000325289"/>
    </source>
</evidence>
<dbReference type="InterPro" id="IPR051598">
    <property type="entry name" value="TSUP/Inactive_protease-like"/>
</dbReference>
<keyword evidence="2 5" id="KW-0812">Transmembrane</keyword>
<organism evidence="7 8">
    <name type="scientific">Roseivivax sediminis</name>
    <dbReference type="NCBI Taxonomy" id="936889"/>
    <lineage>
        <taxon>Bacteria</taxon>
        <taxon>Pseudomonadati</taxon>
        <taxon>Pseudomonadota</taxon>
        <taxon>Alphaproteobacteria</taxon>
        <taxon>Rhodobacterales</taxon>
        <taxon>Roseobacteraceae</taxon>
        <taxon>Roseivivax</taxon>
    </lineage>
</organism>
<evidence type="ECO:0000256" key="3">
    <source>
        <dbReference type="ARBA" id="ARBA00022989"/>
    </source>
</evidence>
<dbReference type="Pfam" id="PF01925">
    <property type="entry name" value="TauE"/>
    <property type="match status" value="1"/>
</dbReference>
<feature type="transmembrane region" description="Helical" evidence="5">
    <location>
        <begin position="291"/>
        <end position="310"/>
    </location>
</feature>
<feature type="transmembrane region" description="Helical" evidence="5">
    <location>
        <begin position="262"/>
        <end position="285"/>
    </location>
</feature>
<dbReference type="Proteomes" id="UP000325289">
    <property type="component" value="Unassembled WGS sequence"/>
</dbReference>
<name>A0A1I1W2R3_9RHOB</name>
<evidence type="ECO:0000313" key="7">
    <source>
        <dbReference type="EMBL" id="SFD89556.1"/>
    </source>
</evidence>
<dbReference type="PANTHER" id="PTHR43701">
    <property type="entry name" value="MEMBRANE TRANSPORTER PROTEIN MJ0441-RELATED"/>
    <property type="match status" value="1"/>
</dbReference>
<sequence length="356" mass="37208">MRHGDDNRKRALPRKRDRPAGCAPPATDAALRHHSARRPVANSRALAHSSPMQLYLPIAEVSVSLFLLLGLGVMVGILSGMFGVGGGFLITPLLFFLGIPPAVAVATGANQIVASSVSAVLAHLRRRTVDLRMGTVLLIGGLGGSALGVWLFNALKAAGQVDLLVRLCYVVFLGIIGGLMLAESIRALRSASRGAAPKRRQHGWVHGLPFKMRFRASGLYISAIPPLLVGASVGVLAAIMGVGGGFIMVPAMIYLLGMPTKVVIGTSLFQIIFVTGFTTVLHAVTTQTVDIFLALALITGGVVGAQIGAAMGARLRAEQLRILLALLVVGVCIKLGLDLVLTPSELFVISQEGAPT</sequence>
<keyword evidence="5" id="KW-1003">Cell membrane</keyword>
<feature type="region of interest" description="Disordered" evidence="6">
    <location>
        <begin position="1"/>
        <end position="35"/>
    </location>
</feature>
<dbReference type="EMBL" id="FOMS01000004">
    <property type="protein sequence ID" value="SFD89556.1"/>
    <property type="molecule type" value="Genomic_DNA"/>
</dbReference>
<dbReference type="PANTHER" id="PTHR43701:SF12">
    <property type="entry name" value="MEMBRANE TRANSPORTER PROTEIN YTNM-RELATED"/>
    <property type="match status" value="1"/>
</dbReference>
<dbReference type="GO" id="GO:0005886">
    <property type="term" value="C:plasma membrane"/>
    <property type="evidence" value="ECO:0007669"/>
    <property type="project" value="UniProtKB-SubCell"/>
</dbReference>
<gene>
    <name evidence="7" type="ORF">SAMN04515678_104105</name>
</gene>
<feature type="transmembrane region" description="Helical" evidence="5">
    <location>
        <begin position="94"/>
        <end position="121"/>
    </location>
</feature>
<keyword evidence="3 5" id="KW-1133">Transmembrane helix</keyword>
<evidence type="ECO:0000256" key="1">
    <source>
        <dbReference type="ARBA" id="ARBA00004141"/>
    </source>
</evidence>
<evidence type="ECO:0000256" key="4">
    <source>
        <dbReference type="ARBA" id="ARBA00023136"/>
    </source>
</evidence>
<keyword evidence="8" id="KW-1185">Reference proteome</keyword>
<feature type="transmembrane region" description="Helical" evidence="5">
    <location>
        <begin position="227"/>
        <end position="255"/>
    </location>
</feature>
<keyword evidence="4 5" id="KW-0472">Membrane</keyword>
<dbReference type="InterPro" id="IPR002781">
    <property type="entry name" value="TM_pro_TauE-like"/>
</dbReference>
<accession>A0A1I1W2R3</accession>
<feature type="transmembrane region" description="Helical" evidence="5">
    <location>
        <begin position="164"/>
        <end position="182"/>
    </location>
</feature>
<dbReference type="AlphaFoldDB" id="A0A1I1W2R3"/>
<feature type="transmembrane region" description="Helical" evidence="5">
    <location>
        <begin position="54"/>
        <end position="82"/>
    </location>
</feature>
<comment type="subcellular location">
    <subcellularLocation>
        <location evidence="5">Cell membrane</location>
        <topology evidence="5">Multi-pass membrane protein</topology>
    </subcellularLocation>
    <subcellularLocation>
        <location evidence="1">Membrane</location>
        <topology evidence="1">Multi-pass membrane protein</topology>
    </subcellularLocation>
</comment>
<evidence type="ECO:0000256" key="2">
    <source>
        <dbReference type="ARBA" id="ARBA00022692"/>
    </source>
</evidence>
<comment type="similarity">
    <text evidence="5">Belongs to the 4-toluene sulfonate uptake permease (TSUP) (TC 2.A.102) family.</text>
</comment>
<protein>
    <recommendedName>
        <fullName evidence="5">Probable membrane transporter protein</fullName>
    </recommendedName>
</protein>
<reference evidence="7 8" key="1">
    <citation type="submission" date="2016-10" db="EMBL/GenBank/DDBJ databases">
        <authorList>
            <person name="Varghese N."/>
            <person name="Submissions S."/>
        </authorList>
    </citation>
    <scope>NUCLEOTIDE SEQUENCE [LARGE SCALE GENOMIC DNA]</scope>
    <source>
        <strain evidence="8">YIM D21,KCTC 23444,ACCC 10710</strain>
    </source>
</reference>